<dbReference type="Proteomes" id="UP000595618">
    <property type="component" value="Chromosome"/>
</dbReference>
<dbReference type="InterPro" id="IPR050696">
    <property type="entry name" value="FtsA/MreB"/>
</dbReference>
<dbReference type="PIRSF" id="PIRSF019169">
    <property type="entry name" value="PilM"/>
    <property type="match status" value="1"/>
</dbReference>
<dbReference type="Pfam" id="PF11104">
    <property type="entry name" value="PilM_2"/>
    <property type="match status" value="1"/>
</dbReference>
<dbReference type="PANTHER" id="PTHR32432">
    <property type="entry name" value="CELL DIVISION PROTEIN FTSA-RELATED"/>
    <property type="match status" value="1"/>
</dbReference>
<evidence type="ECO:0000313" key="1">
    <source>
        <dbReference type="EMBL" id="QQG45672.1"/>
    </source>
</evidence>
<dbReference type="Gene3D" id="3.30.420.40">
    <property type="match status" value="2"/>
</dbReference>
<dbReference type="AlphaFoldDB" id="A0A7T5RKA7"/>
<dbReference type="Gene3D" id="3.30.1490.300">
    <property type="match status" value="1"/>
</dbReference>
<sequence length="370" mass="40789">MVEISFLKKLKLPTFSFKFLSSKPTRIVGIDIGVASAKVVQLRYEHERAILETYGELLSAGYLKNTDVAGGGGFLRYADVDIASLLKDIIRESGVTAKDAVFSVPAVSSFITTISFPRVTEKEINSAMPYEARKYVPIPVSEVVLDWDILEPNEERNAIEVLLVAVPRDVVEKYKRVAGIAGINPRALEVETFSMVRSLLGQDPTPIALINLGHQSTTLAIIDRGRVRVSHNIIRGSQELTKALERGMAISLERAESAKREIGISEKLEEREITSLIMPPLDSLFSEIERLMALYNRRAPRKIQRVNLTGGGSNLKGIVDYLSTKFGLEVTKGNPFARVVTPAFMQPILREIGPSFSVAVGLALHDITSK</sequence>
<reference evidence="1 2" key="1">
    <citation type="submission" date="2020-07" db="EMBL/GenBank/DDBJ databases">
        <title>Huge and variable diversity of episymbiotic CPR bacteria and DPANN archaea in groundwater ecosystems.</title>
        <authorList>
            <person name="He C.Y."/>
            <person name="Keren R."/>
            <person name="Whittaker M."/>
            <person name="Farag I.F."/>
            <person name="Doudna J."/>
            <person name="Cate J.H.D."/>
            <person name="Banfield J.F."/>
        </authorList>
    </citation>
    <scope>NUCLEOTIDE SEQUENCE [LARGE SCALE GENOMIC DNA]</scope>
    <source>
        <strain evidence="1">NC_groundwater_541_Ag_S-0.1um_46_50</strain>
    </source>
</reference>
<proteinExistence type="predicted"/>
<gene>
    <name evidence="1" type="primary">pilM</name>
    <name evidence="1" type="ORF">HYW89_02005</name>
</gene>
<dbReference type="CDD" id="cd24049">
    <property type="entry name" value="ASKHA_NBD_PilM"/>
    <property type="match status" value="1"/>
</dbReference>
<accession>A0A7T5RKA7</accession>
<protein>
    <submittedName>
        <fullName evidence="1">Type IV pilus assembly protein PilM</fullName>
    </submittedName>
</protein>
<evidence type="ECO:0000313" key="2">
    <source>
        <dbReference type="Proteomes" id="UP000595618"/>
    </source>
</evidence>
<dbReference type="InterPro" id="IPR043129">
    <property type="entry name" value="ATPase_NBD"/>
</dbReference>
<dbReference type="NCBIfam" id="TIGR01175">
    <property type="entry name" value="pilM"/>
    <property type="match status" value="1"/>
</dbReference>
<dbReference type="InterPro" id="IPR005883">
    <property type="entry name" value="PilM"/>
</dbReference>
<dbReference type="PANTHER" id="PTHR32432:SF3">
    <property type="entry name" value="ETHANOLAMINE UTILIZATION PROTEIN EUTJ"/>
    <property type="match status" value="1"/>
</dbReference>
<dbReference type="EMBL" id="CP066690">
    <property type="protein sequence ID" value="QQG45672.1"/>
    <property type="molecule type" value="Genomic_DNA"/>
</dbReference>
<name>A0A7T5RKA7_9BACT</name>
<organism evidence="1 2">
    <name type="scientific">Candidatus Sungiibacteriota bacterium</name>
    <dbReference type="NCBI Taxonomy" id="2750080"/>
    <lineage>
        <taxon>Bacteria</taxon>
        <taxon>Candidatus Sungiibacteriota</taxon>
    </lineage>
</organism>
<dbReference type="SUPFAM" id="SSF53067">
    <property type="entry name" value="Actin-like ATPase domain"/>
    <property type="match status" value="2"/>
</dbReference>